<accession>A0AA88RYC2</accession>
<keyword evidence="4" id="KW-0587">Phenylpropanoid metabolism</keyword>
<comment type="caution">
    <text evidence="7">The sequence shown here is derived from an EMBL/GenBank/DDBJ whole genome shotgun (WGS) entry which is preliminary data.</text>
</comment>
<dbReference type="PANTHER" id="PTHR43859">
    <property type="entry name" value="ACYL-ACTIVATING ENZYME"/>
    <property type="match status" value="1"/>
</dbReference>
<dbReference type="PROSITE" id="PS00455">
    <property type="entry name" value="AMP_BINDING"/>
    <property type="match status" value="1"/>
</dbReference>
<dbReference type="InterPro" id="IPR000873">
    <property type="entry name" value="AMP-dep_synth/lig_dom"/>
</dbReference>
<organism evidence="7 8">
    <name type="scientific">Escallonia rubra</name>
    <dbReference type="NCBI Taxonomy" id="112253"/>
    <lineage>
        <taxon>Eukaryota</taxon>
        <taxon>Viridiplantae</taxon>
        <taxon>Streptophyta</taxon>
        <taxon>Embryophyta</taxon>
        <taxon>Tracheophyta</taxon>
        <taxon>Spermatophyta</taxon>
        <taxon>Magnoliopsida</taxon>
        <taxon>eudicotyledons</taxon>
        <taxon>Gunneridae</taxon>
        <taxon>Pentapetalae</taxon>
        <taxon>asterids</taxon>
        <taxon>campanulids</taxon>
        <taxon>Escalloniales</taxon>
        <taxon>Escalloniaceae</taxon>
        <taxon>Escallonia</taxon>
    </lineage>
</organism>
<keyword evidence="3" id="KW-0436">Ligase</keyword>
<evidence type="ECO:0000256" key="2">
    <source>
        <dbReference type="ARBA" id="ARBA00006432"/>
    </source>
</evidence>
<dbReference type="GO" id="GO:0009698">
    <property type="term" value="P:phenylpropanoid metabolic process"/>
    <property type="evidence" value="ECO:0007669"/>
    <property type="project" value="UniProtKB-KW"/>
</dbReference>
<name>A0AA88RYC2_9ASTE</name>
<reference evidence="7" key="1">
    <citation type="submission" date="2022-12" db="EMBL/GenBank/DDBJ databases">
        <title>Draft genome assemblies for two species of Escallonia (Escalloniales).</title>
        <authorList>
            <person name="Chanderbali A."/>
            <person name="Dervinis C."/>
            <person name="Anghel I."/>
            <person name="Soltis D."/>
            <person name="Soltis P."/>
            <person name="Zapata F."/>
        </authorList>
    </citation>
    <scope>NUCLEOTIDE SEQUENCE</scope>
    <source>
        <strain evidence="7">UCBG92.1500</strain>
        <tissue evidence="7">Leaf</tissue>
    </source>
</reference>
<evidence type="ECO:0000256" key="3">
    <source>
        <dbReference type="ARBA" id="ARBA00022598"/>
    </source>
</evidence>
<dbReference type="AlphaFoldDB" id="A0AA88RYC2"/>
<dbReference type="InterPro" id="IPR020845">
    <property type="entry name" value="AMP-binding_CS"/>
</dbReference>
<dbReference type="Pfam" id="PF00501">
    <property type="entry name" value="AMP-binding"/>
    <property type="match status" value="1"/>
</dbReference>
<sequence>MWTSLTVKTLAKKAFKVFVSRRAAGELKTSQMKNAVAAVAPNVPALYELHFGVPMAGAVLCALNTRLDAAMLATLLEQPQAKTIFVDYQFLEVVLQALEIVSCAKTKPIVRPEDECNPISVNYTSGSTGKAKGVVYSHRAAYLNSIAGIFDYDMSKKTVFLWTVDMFRCNGWCLTWAMAALGGTNICTRHVTAKAIFKAISLQKLSQKCNLLRLDCIHPLDVQSGNQRVLNQEAYCNSDYQVGVVLREIPNKDGAKSTSLQQSSPHHPSTEPLGGKKPGIHLPSIDTWKPHEPSYPGDHLPTSPIPKYDGRIPLHSHSPHDTNHGTLPSISQPEGELPPPSVTPMPSQTNTLFRPQANINLNLNLNHAPLSNGFAENTPQPTSQTPANPQGITRNFFLAEPTLNLNSIYPTQTTTLSPTSPP</sequence>
<evidence type="ECO:0000259" key="6">
    <source>
        <dbReference type="Pfam" id="PF00501"/>
    </source>
</evidence>
<evidence type="ECO:0000256" key="5">
    <source>
        <dbReference type="SAM" id="MobiDB-lite"/>
    </source>
</evidence>
<keyword evidence="8" id="KW-1185">Reference proteome</keyword>
<dbReference type="PANTHER" id="PTHR43859:SF11">
    <property type="entry name" value="4-COUMARATE--COA LIGASE"/>
    <property type="match status" value="1"/>
</dbReference>
<feature type="compositionally biased region" description="Basic and acidic residues" evidence="5">
    <location>
        <begin position="308"/>
        <end position="323"/>
    </location>
</feature>
<evidence type="ECO:0000313" key="8">
    <source>
        <dbReference type="Proteomes" id="UP001187471"/>
    </source>
</evidence>
<dbReference type="GO" id="GO:0016874">
    <property type="term" value="F:ligase activity"/>
    <property type="evidence" value="ECO:0007669"/>
    <property type="project" value="UniProtKB-KW"/>
</dbReference>
<dbReference type="InterPro" id="IPR042099">
    <property type="entry name" value="ANL_N_sf"/>
</dbReference>
<protein>
    <recommendedName>
        <fullName evidence="6">AMP-dependent synthetase/ligase domain-containing protein</fullName>
    </recommendedName>
</protein>
<feature type="domain" description="AMP-dependent synthetase/ligase" evidence="6">
    <location>
        <begin position="31"/>
        <end position="200"/>
    </location>
</feature>
<evidence type="ECO:0000256" key="1">
    <source>
        <dbReference type="ARBA" id="ARBA00004930"/>
    </source>
</evidence>
<dbReference type="Proteomes" id="UP001187471">
    <property type="component" value="Unassembled WGS sequence"/>
</dbReference>
<feature type="compositionally biased region" description="Polar residues" evidence="5">
    <location>
        <begin position="374"/>
        <end position="391"/>
    </location>
</feature>
<feature type="compositionally biased region" description="Polar residues" evidence="5">
    <location>
        <begin position="256"/>
        <end position="267"/>
    </location>
</feature>
<gene>
    <name evidence="7" type="ORF">RJ640_027831</name>
</gene>
<dbReference type="SUPFAM" id="SSF56801">
    <property type="entry name" value="Acetyl-CoA synthetase-like"/>
    <property type="match status" value="1"/>
</dbReference>
<feature type="region of interest" description="Disordered" evidence="5">
    <location>
        <begin position="370"/>
        <end position="391"/>
    </location>
</feature>
<feature type="region of interest" description="Disordered" evidence="5">
    <location>
        <begin position="253"/>
        <end position="351"/>
    </location>
</feature>
<comment type="similarity">
    <text evidence="2">Belongs to the ATP-dependent AMP-binding enzyme family.</text>
</comment>
<dbReference type="Gene3D" id="3.40.50.12780">
    <property type="entry name" value="N-terminal domain of ligase-like"/>
    <property type="match status" value="1"/>
</dbReference>
<proteinExistence type="inferred from homology"/>
<comment type="pathway">
    <text evidence="1">Phytoalexin biosynthesis; 3,4',5-trihydroxystilbene biosynthesis; 3,4',5-trihydroxystilbene from trans-4-coumarate: step 1/2.</text>
</comment>
<evidence type="ECO:0000256" key="4">
    <source>
        <dbReference type="ARBA" id="ARBA00023051"/>
    </source>
</evidence>
<dbReference type="EMBL" id="JAVXUO010000450">
    <property type="protein sequence ID" value="KAK2991940.1"/>
    <property type="molecule type" value="Genomic_DNA"/>
</dbReference>
<evidence type="ECO:0000313" key="7">
    <source>
        <dbReference type="EMBL" id="KAK2991940.1"/>
    </source>
</evidence>